<keyword evidence="3" id="KW-1185">Reference proteome</keyword>
<comment type="caution">
    <text evidence="2">The sequence shown here is derived from an EMBL/GenBank/DDBJ whole genome shotgun (WGS) entry which is preliminary data.</text>
</comment>
<feature type="region of interest" description="Disordered" evidence="1">
    <location>
        <begin position="1"/>
        <end position="30"/>
    </location>
</feature>
<proteinExistence type="predicted"/>
<dbReference type="RefSeq" id="WP_182889676.1">
    <property type="nucleotide sequence ID" value="NZ_JACGZW010000002.1"/>
</dbReference>
<sequence length="237" mass="26379">MEQHPRSPDDRDRHIPNREKLDSGEIDLTGSVPQPGALADVIFDAVSEAGGDGEKIPDWGARVIARELANRIPVPGTLHHYAVTGTVDHVGLARELEIHANFGDPQTKELADLLGLYLIKQPAGRPGHQSDGATPVERGLREHGAPFWAFLQLKNIDTDSDELVQRFADFHIGSFASLSEILDTLTEIKGFKAAIKEVAERWGFEDYIVLDRERLARTVLATWDVVEFNGKFHVFMR</sequence>
<dbReference type="AlphaFoldDB" id="A0A7W3VSY2"/>
<dbReference type="EMBL" id="JACGZW010000002">
    <property type="protein sequence ID" value="MBB1152461.1"/>
    <property type="molecule type" value="Genomic_DNA"/>
</dbReference>
<accession>A0A7W3VSY2</accession>
<evidence type="ECO:0000256" key="1">
    <source>
        <dbReference type="SAM" id="MobiDB-lite"/>
    </source>
</evidence>
<evidence type="ECO:0000313" key="2">
    <source>
        <dbReference type="EMBL" id="MBB1152461.1"/>
    </source>
</evidence>
<reference evidence="2 3" key="1">
    <citation type="submission" date="2020-08" db="EMBL/GenBank/DDBJ databases">
        <title>Amycolatopsis sp. nov. DR6-1 isolated from Dendrobium heterocarpum.</title>
        <authorList>
            <person name="Tedsree N."/>
            <person name="Kuncharoen N."/>
            <person name="Likhitwitayawuid K."/>
            <person name="Tanasupawat S."/>
        </authorList>
    </citation>
    <scope>NUCLEOTIDE SEQUENCE [LARGE SCALE GENOMIC DNA]</scope>
    <source>
        <strain evidence="2 3">DR6-1</strain>
    </source>
</reference>
<evidence type="ECO:0000313" key="3">
    <source>
        <dbReference type="Proteomes" id="UP000526734"/>
    </source>
</evidence>
<name>A0A7W3VSY2_9PSEU</name>
<protein>
    <submittedName>
        <fullName evidence="2">Uncharacterized protein</fullName>
    </submittedName>
</protein>
<dbReference type="Proteomes" id="UP000526734">
    <property type="component" value="Unassembled WGS sequence"/>
</dbReference>
<organism evidence="2 3">
    <name type="scientific">Amycolatopsis dendrobii</name>
    <dbReference type="NCBI Taxonomy" id="2760662"/>
    <lineage>
        <taxon>Bacteria</taxon>
        <taxon>Bacillati</taxon>
        <taxon>Actinomycetota</taxon>
        <taxon>Actinomycetes</taxon>
        <taxon>Pseudonocardiales</taxon>
        <taxon>Pseudonocardiaceae</taxon>
        <taxon>Amycolatopsis</taxon>
    </lineage>
</organism>
<feature type="compositionally biased region" description="Basic and acidic residues" evidence="1">
    <location>
        <begin position="1"/>
        <end position="23"/>
    </location>
</feature>
<gene>
    <name evidence="2" type="ORF">H4281_04920</name>
</gene>